<feature type="transmembrane region" description="Helical" evidence="1">
    <location>
        <begin position="16"/>
        <end position="49"/>
    </location>
</feature>
<dbReference type="Proteomes" id="UP000643403">
    <property type="component" value="Unassembled WGS sequence"/>
</dbReference>
<keyword evidence="1" id="KW-0472">Membrane</keyword>
<keyword evidence="1" id="KW-1133">Transmembrane helix</keyword>
<dbReference type="EMBL" id="BMXY01000001">
    <property type="protein sequence ID" value="GGZ55508.1"/>
    <property type="molecule type" value="Genomic_DNA"/>
</dbReference>
<accession>A0ABQ3BRS9</accession>
<protein>
    <submittedName>
        <fullName evidence="2">Membrane protein</fullName>
    </submittedName>
</protein>
<keyword evidence="3" id="KW-1185">Reference proteome</keyword>
<sequence>MAAPSPEPTVTDLSLLWTVLAVLLVIAGIAGTILPALPGIPLVFGGLLLAAWADGFQHVGVWTLGLLAVLTLLSFAVDLLATALGAKKVGASRLALLGATIGTFAGLFAGFIGIFVGPFVGAVIGELLHRRRLRTEDMGHATRVGAGTWMGLLLGTVLKLGIAFAMLGYFAIVWVANRGA</sequence>
<dbReference type="PANTHER" id="PTHR39165">
    <property type="entry name" value="IG HYPOTHETICAL 17883"/>
    <property type="match status" value="1"/>
</dbReference>
<feature type="transmembrane region" description="Helical" evidence="1">
    <location>
        <begin position="104"/>
        <end position="128"/>
    </location>
</feature>
<comment type="caution">
    <text evidence="2">The sequence shown here is derived from an EMBL/GenBank/DDBJ whole genome shotgun (WGS) entry which is preliminary data.</text>
</comment>
<organism evidence="2 3">
    <name type="scientific">Cognatilysobacter xinjiangensis</name>
    <dbReference type="NCBI Taxonomy" id="546892"/>
    <lineage>
        <taxon>Bacteria</taxon>
        <taxon>Pseudomonadati</taxon>
        <taxon>Pseudomonadota</taxon>
        <taxon>Gammaproteobacteria</taxon>
        <taxon>Lysobacterales</taxon>
        <taxon>Lysobacteraceae</taxon>
        <taxon>Cognatilysobacter</taxon>
    </lineage>
</organism>
<feature type="transmembrane region" description="Helical" evidence="1">
    <location>
        <begin position="61"/>
        <end position="84"/>
    </location>
</feature>
<name>A0ABQ3BRS9_9GAMM</name>
<reference evidence="3" key="1">
    <citation type="journal article" date="2019" name="Int. J. Syst. Evol. Microbiol.">
        <title>The Global Catalogue of Microorganisms (GCM) 10K type strain sequencing project: providing services to taxonomists for standard genome sequencing and annotation.</title>
        <authorList>
            <consortium name="The Broad Institute Genomics Platform"/>
            <consortium name="The Broad Institute Genome Sequencing Center for Infectious Disease"/>
            <person name="Wu L."/>
            <person name="Ma J."/>
        </authorList>
    </citation>
    <scope>NUCLEOTIDE SEQUENCE [LARGE SCALE GENOMIC DNA]</scope>
    <source>
        <strain evidence="3">KCTC 22558</strain>
    </source>
</reference>
<keyword evidence="1" id="KW-0812">Transmembrane</keyword>
<gene>
    <name evidence="2" type="ORF">GCM10008101_06150</name>
</gene>
<evidence type="ECO:0000256" key="1">
    <source>
        <dbReference type="SAM" id="Phobius"/>
    </source>
</evidence>
<proteinExistence type="predicted"/>
<feature type="transmembrane region" description="Helical" evidence="1">
    <location>
        <begin position="149"/>
        <end position="176"/>
    </location>
</feature>
<dbReference type="PANTHER" id="PTHR39165:SF1">
    <property type="entry name" value="DUF456 DOMAIN-CONTAINING PROTEIN"/>
    <property type="match status" value="1"/>
</dbReference>
<dbReference type="InterPro" id="IPR007403">
    <property type="entry name" value="DUF456"/>
</dbReference>
<dbReference type="Pfam" id="PF04306">
    <property type="entry name" value="DUF456"/>
    <property type="match status" value="1"/>
</dbReference>
<evidence type="ECO:0000313" key="3">
    <source>
        <dbReference type="Proteomes" id="UP000643403"/>
    </source>
</evidence>
<evidence type="ECO:0000313" key="2">
    <source>
        <dbReference type="EMBL" id="GGZ55508.1"/>
    </source>
</evidence>